<dbReference type="InterPro" id="IPR038538">
    <property type="entry name" value="MTERF_sf"/>
</dbReference>
<protein>
    <submittedName>
        <fullName evidence="5">Uncharacterized protein LOC113783891</fullName>
    </submittedName>
</protein>
<dbReference type="STRING" id="3827.A0A1S2XE05"/>
<proteinExistence type="inferred from homology"/>
<evidence type="ECO:0000313" key="4">
    <source>
        <dbReference type="Proteomes" id="UP000087171"/>
    </source>
</evidence>
<dbReference type="InterPro" id="IPR003690">
    <property type="entry name" value="MTERF"/>
</dbReference>
<dbReference type="SMART" id="SM00733">
    <property type="entry name" value="Mterf"/>
    <property type="match status" value="4"/>
</dbReference>
<dbReference type="GO" id="GO:0003676">
    <property type="term" value="F:nucleic acid binding"/>
    <property type="evidence" value="ECO:0007669"/>
    <property type="project" value="InterPro"/>
</dbReference>
<keyword evidence="2" id="KW-0806">Transcription termination</keyword>
<evidence type="ECO:0000256" key="3">
    <source>
        <dbReference type="ARBA" id="ARBA00022946"/>
    </source>
</evidence>
<dbReference type="OrthoDB" id="637682at2759"/>
<evidence type="ECO:0000256" key="2">
    <source>
        <dbReference type="ARBA" id="ARBA00022472"/>
    </source>
</evidence>
<keyword evidence="3" id="KW-0809">Transit peptide</keyword>
<dbReference type="AlphaFoldDB" id="A0A1S2XE05"/>
<dbReference type="GO" id="GO:0006353">
    <property type="term" value="P:DNA-templated transcription termination"/>
    <property type="evidence" value="ECO:0007669"/>
    <property type="project" value="UniProtKB-KW"/>
</dbReference>
<dbReference type="PANTHER" id="PTHR13068:SF91">
    <property type="entry name" value="TRANSCRIPTION TERMINATION FACTOR FAMILY PROTEIN"/>
    <property type="match status" value="1"/>
</dbReference>
<accession>A0A1S2XE05</accession>
<dbReference type="eggNOG" id="KOG1267">
    <property type="taxonomic scope" value="Eukaryota"/>
</dbReference>
<keyword evidence="2" id="KW-0805">Transcription regulation</keyword>
<reference evidence="5" key="2">
    <citation type="submission" date="2025-08" db="UniProtKB">
        <authorList>
            <consortium name="RefSeq"/>
        </authorList>
    </citation>
    <scope>IDENTIFICATION</scope>
    <source>
        <tissue evidence="5">Etiolated seedlings</tissue>
    </source>
</reference>
<organism evidence="4 5">
    <name type="scientific">Cicer arietinum</name>
    <name type="common">Chickpea</name>
    <name type="synonym">Garbanzo</name>
    <dbReference type="NCBI Taxonomy" id="3827"/>
    <lineage>
        <taxon>Eukaryota</taxon>
        <taxon>Viridiplantae</taxon>
        <taxon>Streptophyta</taxon>
        <taxon>Embryophyta</taxon>
        <taxon>Tracheophyta</taxon>
        <taxon>Spermatophyta</taxon>
        <taxon>Magnoliopsida</taxon>
        <taxon>eudicotyledons</taxon>
        <taxon>Gunneridae</taxon>
        <taxon>Pentapetalae</taxon>
        <taxon>rosids</taxon>
        <taxon>fabids</taxon>
        <taxon>Fabales</taxon>
        <taxon>Fabaceae</taxon>
        <taxon>Papilionoideae</taxon>
        <taxon>50 kb inversion clade</taxon>
        <taxon>NPAAA clade</taxon>
        <taxon>Hologalegina</taxon>
        <taxon>IRL clade</taxon>
        <taxon>Cicereae</taxon>
        <taxon>Cicer</taxon>
    </lineage>
</organism>
<dbReference type="Proteomes" id="UP000087171">
    <property type="component" value="Chromosome Ca1"/>
</dbReference>
<dbReference type="KEGG" id="cam:113783891"/>
<dbReference type="Gene3D" id="1.25.70.10">
    <property type="entry name" value="Transcription termination factor 3, mitochondrial"/>
    <property type="match status" value="1"/>
</dbReference>
<dbReference type="GeneID" id="113783891"/>
<name>A0A1S2XE05_CICAR</name>
<keyword evidence="2" id="KW-0804">Transcription</keyword>
<dbReference type="FunFam" id="1.25.70.10:FF:000001">
    <property type="entry name" value="Mitochondrial transcription termination factor-like"/>
    <property type="match status" value="1"/>
</dbReference>
<dbReference type="RefSeq" id="XP_004487878.1">
    <property type="nucleotide sequence ID" value="XM_004487821.3"/>
</dbReference>
<dbReference type="Pfam" id="PF02536">
    <property type="entry name" value="mTERF"/>
    <property type="match status" value="2"/>
</dbReference>
<comment type="similarity">
    <text evidence="1">Belongs to the mTERF family.</text>
</comment>
<sequence length="382" mass="43577">MFKFKIWHNRTILYLKGLTSAPTSPLFSLHFCTNTSDSPSFAVSYLIHNFGFSPQFANKLCSTYSVKFKTAQKPDSVLSFFRNQGFSDSQIHNIIAKVPSLLSCDPIKRVLPKFQFFLSKGASNSDIVNLVSKNPVVLSYSLKNRLVPNYELAYRFLKSPKETISCTISNSAFFGKSNVPHNIRLLMENGVKDLNITRLLQTRCRAFQPHDLLKLVEELKELGFNPSKSTFGVALHAKTTVTKTRWKEKVDAFKKWGWSDQDIVEAFRTQPNCMLVSVEKINLFMSFWVNQLGWDAMALVKGSSVFTLSLEKRIIPRAQVVQYLLKKGLRKKTASVIFPFVVPEKRFLDMFVKRFEESSYLLKLYGKNSNLHAPGTKPACHD</sequence>
<keyword evidence="4" id="KW-1185">Reference proteome</keyword>
<gene>
    <name evidence="5" type="primary">LOC113783891</name>
</gene>
<reference evidence="4" key="1">
    <citation type="journal article" date="2013" name="Nat. Biotechnol.">
        <title>Draft genome sequence of chickpea (Cicer arietinum) provides a resource for trait improvement.</title>
        <authorList>
            <person name="Varshney R.K."/>
            <person name="Song C."/>
            <person name="Saxena R.K."/>
            <person name="Azam S."/>
            <person name="Yu S."/>
            <person name="Sharpe A.G."/>
            <person name="Cannon S."/>
            <person name="Baek J."/>
            <person name="Rosen B.D."/>
            <person name="Tar'an B."/>
            <person name="Millan T."/>
            <person name="Zhang X."/>
            <person name="Ramsay L.D."/>
            <person name="Iwata A."/>
            <person name="Wang Y."/>
            <person name="Nelson W."/>
            <person name="Farmer A.D."/>
            <person name="Gaur P.M."/>
            <person name="Soderlund C."/>
            <person name="Penmetsa R.V."/>
            <person name="Xu C."/>
            <person name="Bharti A.K."/>
            <person name="He W."/>
            <person name="Winter P."/>
            <person name="Zhao S."/>
            <person name="Hane J.K."/>
            <person name="Carrasquilla-Garcia N."/>
            <person name="Condie J.A."/>
            <person name="Upadhyaya H.D."/>
            <person name="Luo M.C."/>
            <person name="Thudi M."/>
            <person name="Gowda C.L."/>
            <person name="Singh N.P."/>
            <person name="Lichtenzveig J."/>
            <person name="Gali K.K."/>
            <person name="Rubio J."/>
            <person name="Nadarajan N."/>
            <person name="Dolezel J."/>
            <person name="Bansal K.C."/>
            <person name="Xu X."/>
            <person name="Edwards D."/>
            <person name="Zhang G."/>
            <person name="Kahl G."/>
            <person name="Gil J."/>
            <person name="Singh K.B."/>
            <person name="Datta S.K."/>
            <person name="Jackson S.A."/>
            <person name="Wang J."/>
            <person name="Cook D.R."/>
        </authorList>
    </citation>
    <scope>NUCLEOTIDE SEQUENCE [LARGE SCALE GENOMIC DNA]</scope>
    <source>
        <strain evidence="4">cv. CDC Frontier</strain>
    </source>
</reference>
<evidence type="ECO:0000256" key="1">
    <source>
        <dbReference type="ARBA" id="ARBA00007692"/>
    </source>
</evidence>
<evidence type="ECO:0000313" key="5">
    <source>
        <dbReference type="RefSeq" id="XP_004487878.1"/>
    </source>
</evidence>
<dbReference type="PaxDb" id="3827-XP_004487878.1"/>
<dbReference type="PANTHER" id="PTHR13068">
    <property type="entry name" value="CGI-12 PROTEIN-RELATED"/>
    <property type="match status" value="1"/>
</dbReference>